<dbReference type="EMBL" id="QKKF02019844">
    <property type="protein sequence ID" value="RZF39360.1"/>
    <property type="molecule type" value="Genomic_DNA"/>
</dbReference>
<evidence type="ECO:0000256" key="9">
    <source>
        <dbReference type="ARBA" id="ARBA00023136"/>
    </source>
</evidence>
<dbReference type="PANTHER" id="PTHR10802">
    <property type="entry name" value="MITOCHONDRIAL IMPORT RECEPTOR SUBUNIT TOM40"/>
    <property type="match status" value="1"/>
</dbReference>
<dbReference type="InterPro" id="IPR027246">
    <property type="entry name" value="Porin_Euk/Tom40"/>
</dbReference>
<evidence type="ECO:0000256" key="10">
    <source>
        <dbReference type="SAM" id="MobiDB-lite"/>
    </source>
</evidence>
<dbReference type="GO" id="GO:0008320">
    <property type="term" value="F:protein transmembrane transporter activity"/>
    <property type="evidence" value="ECO:0007669"/>
    <property type="project" value="InterPro"/>
</dbReference>
<dbReference type="STRING" id="195883.A0A482X1W0"/>
<reference evidence="11 12" key="1">
    <citation type="journal article" date="2017" name="Gigascience">
        <title>Genome sequence of the small brown planthopper, Laodelphax striatellus.</title>
        <authorList>
            <person name="Zhu J."/>
            <person name="Jiang F."/>
            <person name="Wang X."/>
            <person name="Yang P."/>
            <person name="Bao Y."/>
            <person name="Zhao W."/>
            <person name="Wang W."/>
            <person name="Lu H."/>
            <person name="Wang Q."/>
            <person name="Cui N."/>
            <person name="Li J."/>
            <person name="Chen X."/>
            <person name="Luo L."/>
            <person name="Yu J."/>
            <person name="Kang L."/>
            <person name="Cui F."/>
        </authorList>
    </citation>
    <scope>NUCLEOTIDE SEQUENCE [LARGE SCALE GENOMIC DNA]</scope>
    <source>
        <strain evidence="11">Lst14</strain>
    </source>
</reference>
<keyword evidence="3" id="KW-0813">Transport</keyword>
<proteinExistence type="inferred from homology"/>
<organism evidence="11 12">
    <name type="scientific">Laodelphax striatellus</name>
    <name type="common">Small brown planthopper</name>
    <name type="synonym">Delphax striatella</name>
    <dbReference type="NCBI Taxonomy" id="195883"/>
    <lineage>
        <taxon>Eukaryota</taxon>
        <taxon>Metazoa</taxon>
        <taxon>Ecdysozoa</taxon>
        <taxon>Arthropoda</taxon>
        <taxon>Hexapoda</taxon>
        <taxon>Insecta</taxon>
        <taxon>Pterygota</taxon>
        <taxon>Neoptera</taxon>
        <taxon>Paraneoptera</taxon>
        <taxon>Hemiptera</taxon>
        <taxon>Auchenorrhyncha</taxon>
        <taxon>Fulgoroidea</taxon>
        <taxon>Delphacidae</taxon>
        <taxon>Criomorphinae</taxon>
        <taxon>Laodelphax</taxon>
    </lineage>
</organism>
<keyword evidence="5" id="KW-0812">Transmembrane</keyword>
<dbReference type="InParanoid" id="A0A482X1W0"/>
<comment type="subcellular location">
    <subcellularLocation>
        <location evidence="1">Mitochondrion outer membrane</location>
        <topology evidence="1">Multi-pass membrane protein</topology>
    </subcellularLocation>
</comment>
<sequence>MGNVLASSQPPPKDCFPNLPPLPPIGDVKPETVGLTAETPIITEPKLYNDKIENPGPMEDLHKKCKDVYPVNFEGARVLLSRGFSSHFQVNHTLNLSSVTPSGYRFGATFIGPNEVSNTESYPILYGDVDPSGNLNANIINQFGKRLRSRFHTQIQGGKYMVSQIVSDYRGSDYTASLSVGNPDIFNDTVLLAGQYLQSVTPQLALGAEIAYQRAPHIPGNQLAFLSVGARYTGSDYSCSGTIGGNGLHLCLYQYASEQLQFGVELETNVRLQESVASIGYQIDIPRSEFVFKGLVDTNGNVGAVLEKKILPLPFTFALSGLINHNKNNFKLGVAFIIA</sequence>
<protein>
    <submittedName>
        <fullName evidence="11">Uncharacterized protein</fullName>
    </submittedName>
</protein>
<evidence type="ECO:0000256" key="7">
    <source>
        <dbReference type="ARBA" id="ARBA00022927"/>
    </source>
</evidence>
<evidence type="ECO:0000256" key="2">
    <source>
        <dbReference type="ARBA" id="ARBA00010510"/>
    </source>
</evidence>
<dbReference type="InterPro" id="IPR023614">
    <property type="entry name" value="Porin_dom_sf"/>
</dbReference>
<keyword evidence="7" id="KW-0653">Protein transport</keyword>
<dbReference type="CDD" id="cd07305">
    <property type="entry name" value="Porin3_Tom40"/>
    <property type="match status" value="1"/>
</dbReference>
<comment type="similarity">
    <text evidence="2">Belongs to the Tom40 family.</text>
</comment>
<comment type="caution">
    <text evidence="11">The sequence shown here is derived from an EMBL/GenBank/DDBJ whole genome shotgun (WGS) entry which is preliminary data.</text>
</comment>
<dbReference type="Gene3D" id="2.40.160.10">
    <property type="entry name" value="Porin"/>
    <property type="match status" value="1"/>
</dbReference>
<dbReference type="Proteomes" id="UP000291343">
    <property type="component" value="Unassembled WGS sequence"/>
</dbReference>
<keyword evidence="9" id="KW-0472">Membrane</keyword>
<keyword evidence="6" id="KW-1000">Mitochondrion outer membrane</keyword>
<name>A0A482X1W0_LAOST</name>
<dbReference type="InterPro" id="IPR037930">
    <property type="entry name" value="Tom40"/>
</dbReference>
<evidence type="ECO:0000313" key="11">
    <source>
        <dbReference type="EMBL" id="RZF39360.1"/>
    </source>
</evidence>
<dbReference type="AlphaFoldDB" id="A0A482X1W0"/>
<dbReference type="Pfam" id="PF01459">
    <property type="entry name" value="Porin_3"/>
    <property type="match status" value="1"/>
</dbReference>
<evidence type="ECO:0000313" key="12">
    <source>
        <dbReference type="Proteomes" id="UP000291343"/>
    </source>
</evidence>
<evidence type="ECO:0000256" key="6">
    <source>
        <dbReference type="ARBA" id="ARBA00022787"/>
    </source>
</evidence>
<evidence type="ECO:0000256" key="8">
    <source>
        <dbReference type="ARBA" id="ARBA00023128"/>
    </source>
</evidence>
<gene>
    <name evidence="11" type="ORF">LSTR_LSTR000881</name>
</gene>
<dbReference type="SMR" id="A0A482X1W0"/>
<evidence type="ECO:0000256" key="4">
    <source>
        <dbReference type="ARBA" id="ARBA00022452"/>
    </source>
</evidence>
<feature type="region of interest" description="Disordered" evidence="10">
    <location>
        <begin position="1"/>
        <end position="29"/>
    </location>
</feature>
<keyword evidence="12" id="KW-1185">Reference proteome</keyword>
<evidence type="ECO:0000256" key="5">
    <source>
        <dbReference type="ARBA" id="ARBA00022692"/>
    </source>
</evidence>
<evidence type="ECO:0000256" key="1">
    <source>
        <dbReference type="ARBA" id="ARBA00004374"/>
    </source>
</evidence>
<feature type="compositionally biased region" description="Pro residues" evidence="10">
    <location>
        <begin position="9"/>
        <end position="24"/>
    </location>
</feature>
<dbReference type="GO" id="GO:0030150">
    <property type="term" value="P:protein import into mitochondrial matrix"/>
    <property type="evidence" value="ECO:0007669"/>
    <property type="project" value="InterPro"/>
</dbReference>
<keyword evidence="8" id="KW-0496">Mitochondrion</keyword>
<accession>A0A482X1W0</accession>
<dbReference type="FunCoup" id="A0A482X1W0">
    <property type="interactions" value="1943"/>
</dbReference>
<keyword evidence="4" id="KW-1134">Transmembrane beta strand</keyword>
<dbReference type="GO" id="GO:0005741">
    <property type="term" value="C:mitochondrial outer membrane"/>
    <property type="evidence" value="ECO:0007669"/>
    <property type="project" value="UniProtKB-SubCell"/>
</dbReference>
<dbReference type="OrthoDB" id="19656at2759"/>
<evidence type="ECO:0000256" key="3">
    <source>
        <dbReference type="ARBA" id="ARBA00022448"/>
    </source>
</evidence>